<accession>A0A3G9G7M2</accession>
<dbReference type="Gene3D" id="2.60.40.1180">
    <property type="entry name" value="Golgi alpha-mannosidase II"/>
    <property type="match status" value="1"/>
</dbReference>
<name>A0A3G9G7M2_9CAUL</name>
<dbReference type="Proteomes" id="UP000278756">
    <property type="component" value="Chromosome 1"/>
</dbReference>
<evidence type="ECO:0000259" key="1">
    <source>
        <dbReference type="Pfam" id="PF17801"/>
    </source>
</evidence>
<evidence type="ECO:0000313" key="2">
    <source>
        <dbReference type="EMBL" id="BBF80279.1"/>
    </source>
</evidence>
<dbReference type="AlphaFoldDB" id="A0A3G9G7M2"/>
<reference evidence="3" key="2">
    <citation type="journal article" date="2017" name="Plant Physiol. Biochem.">
        <title>Differential oxidative and antioxidative response of duckweed Lemna minor toward plant growth promoting/inhibiting bacteria.</title>
        <authorList>
            <person name="Ishizawa H."/>
            <person name="Kuroda M."/>
            <person name="Morikawa M."/>
            <person name="Ike M."/>
        </authorList>
    </citation>
    <scope>NUCLEOTIDE SEQUENCE [LARGE SCALE GENOMIC DNA]</scope>
    <source>
        <strain evidence="3">M6</strain>
    </source>
</reference>
<sequence>MGGAKEVRDLWAHTQAHAETDYSYTLPAHGAALLKVH</sequence>
<dbReference type="Pfam" id="PF17801">
    <property type="entry name" value="Melibiase_C"/>
    <property type="match status" value="1"/>
</dbReference>
<proteinExistence type="predicted"/>
<organism evidence="2 3">
    <name type="scientific">Asticcacaulis excentricus</name>
    <dbReference type="NCBI Taxonomy" id="78587"/>
    <lineage>
        <taxon>Bacteria</taxon>
        <taxon>Pseudomonadati</taxon>
        <taxon>Pseudomonadota</taxon>
        <taxon>Alphaproteobacteria</taxon>
        <taxon>Caulobacterales</taxon>
        <taxon>Caulobacteraceae</taxon>
        <taxon>Asticcacaulis</taxon>
    </lineage>
</organism>
<protein>
    <recommendedName>
        <fullName evidence="1">Alpha galactosidase C-terminal domain-containing protein</fullName>
    </recommendedName>
</protein>
<dbReference type="InterPro" id="IPR013780">
    <property type="entry name" value="Glyco_hydro_b"/>
</dbReference>
<dbReference type="SUPFAM" id="SSF51011">
    <property type="entry name" value="Glycosyl hydrolase domain"/>
    <property type="match status" value="1"/>
</dbReference>
<reference evidence="3" key="1">
    <citation type="journal article" date="2017" name="Biotechnol. Biofuels">
        <title>Evaluation of environmental bacterial communities as a factor affecting the growth of duckweed Lemna minor.</title>
        <authorList>
            <person name="Ishizawa H."/>
            <person name="Kuroda M."/>
            <person name="Morikawa M."/>
            <person name="Ike M."/>
        </authorList>
    </citation>
    <scope>NUCLEOTIDE SEQUENCE [LARGE SCALE GENOMIC DNA]</scope>
    <source>
        <strain evidence="3">M6</strain>
    </source>
</reference>
<dbReference type="EMBL" id="AP018827">
    <property type="protein sequence ID" value="BBF80279.1"/>
    <property type="molecule type" value="Genomic_DNA"/>
</dbReference>
<dbReference type="InterPro" id="IPR041233">
    <property type="entry name" value="Melibiase_C"/>
</dbReference>
<evidence type="ECO:0000313" key="3">
    <source>
        <dbReference type="Proteomes" id="UP000278756"/>
    </source>
</evidence>
<gene>
    <name evidence="2" type="ORF">EM6_0858</name>
</gene>
<feature type="domain" description="Alpha galactosidase C-terminal" evidence="1">
    <location>
        <begin position="5"/>
        <end position="36"/>
    </location>
</feature>